<evidence type="ECO:0000313" key="2">
    <source>
        <dbReference type="Proteomes" id="UP001151760"/>
    </source>
</evidence>
<sequence>MDPSRRTLERISGGPVLIHVCLEYINLGNGQFDILPTYNGLLSDQERIKVKRALRGVRVEVHRKDYMRRYKVQAVTVEPTSQLK</sequence>
<proteinExistence type="predicted"/>
<dbReference type="EMBL" id="BQNB010021208">
    <property type="protein sequence ID" value="GJU04013.1"/>
    <property type="molecule type" value="Genomic_DNA"/>
</dbReference>
<dbReference type="Gene3D" id="2.170.260.10">
    <property type="entry name" value="paz domain"/>
    <property type="match status" value="1"/>
</dbReference>
<gene>
    <name evidence="1" type="ORF">Tco_1114351</name>
</gene>
<reference evidence="1" key="1">
    <citation type="journal article" date="2022" name="Int. J. Mol. Sci.">
        <title>Draft Genome of Tanacetum Coccineum: Genomic Comparison of Closely Related Tanacetum-Family Plants.</title>
        <authorList>
            <person name="Yamashiro T."/>
            <person name="Shiraishi A."/>
            <person name="Nakayama K."/>
            <person name="Satake H."/>
        </authorList>
    </citation>
    <scope>NUCLEOTIDE SEQUENCE</scope>
</reference>
<accession>A0ABQ5IUU6</accession>
<dbReference type="SUPFAM" id="SSF101690">
    <property type="entry name" value="PAZ domain"/>
    <property type="match status" value="1"/>
</dbReference>
<organism evidence="1 2">
    <name type="scientific">Tanacetum coccineum</name>
    <dbReference type="NCBI Taxonomy" id="301880"/>
    <lineage>
        <taxon>Eukaryota</taxon>
        <taxon>Viridiplantae</taxon>
        <taxon>Streptophyta</taxon>
        <taxon>Embryophyta</taxon>
        <taxon>Tracheophyta</taxon>
        <taxon>Spermatophyta</taxon>
        <taxon>Magnoliopsida</taxon>
        <taxon>eudicotyledons</taxon>
        <taxon>Gunneridae</taxon>
        <taxon>Pentapetalae</taxon>
        <taxon>asterids</taxon>
        <taxon>campanulids</taxon>
        <taxon>Asterales</taxon>
        <taxon>Asteraceae</taxon>
        <taxon>Asteroideae</taxon>
        <taxon>Anthemideae</taxon>
        <taxon>Anthemidinae</taxon>
        <taxon>Tanacetum</taxon>
    </lineage>
</organism>
<name>A0ABQ5IUU6_9ASTR</name>
<protein>
    <submittedName>
        <fullName evidence="1">PAZ domain-containing protein</fullName>
    </submittedName>
</protein>
<reference evidence="1" key="2">
    <citation type="submission" date="2022-01" db="EMBL/GenBank/DDBJ databases">
        <authorList>
            <person name="Yamashiro T."/>
            <person name="Shiraishi A."/>
            <person name="Satake H."/>
            <person name="Nakayama K."/>
        </authorList>
    </citation>
    <scope>NUCLEOTIDE SEQUENCE</scope>
</reference>
<keyword evidence="2" id="KW-1185">Reference proteome</keyword>
<comment type="caution">
    <text evidence="1">The sequence shown here is derived from an EMBL/GenBank/DDBJ whole genome shotgun (WGS) entry which is preliminary data.</text>
</comment>
<dbReference type="Proteomes" id="UP001151760">
    <property type="component" value="Unassembled WGS sequence"/>
</dbReference>
<dbReference type="InterPro" id="IPR036085">
    <property type="entry name" value="PAZ_dom_sf"/>
</dbReference>
<evidence type="ECO:0000313" key="1">
    <source>
        <dbReference type="EMBL" id="GJU04013.1"/>
    </source>
</evidence>